<dbReference type="GO" id="GO:0008033">
    <property type="term" value="P:tRNA processing"/>
    <property type="evidence" value="ECO:0007669"/>
    <property type="project" value="UniProtKB-KW"/>
</dbReference>
<comment type="catalytic activity">
    <reaction evidence="5">
        <text>a uridine in tRNA = a pseudouridine in tRNA</text>
        <dbReference type="Rhea" id="RHEA:54572"/>
        <dbReference type="Rhea" id="RHEA-COMP:13339"/>
        <dbReference type="Rhea" id="RHEA-COMP:13934"/>
        <dbReference type="ChEBI" id="CHEBI:65314"/>
        <dbReference type="ChEBI" id="CHEBI:65315"/>
    </reaction>
</comment>
<evidence type="ECO:0000256" key="3">
    <source>
        <dbReference type="ARBA" id="ARBA00022694"/>
    </source>
</evidence>
<protein>
    <submittedName>
        <fullName evidence="8">Pseudouridine synthase 7</fullName>
    </submittedName>
</protein>
<evidence type="ECO:0000313" key="9">
    <source>
        <dbReference type="Proteomes" id="UP000472265"/>
    </source>
</evidence>
<dbReference type="InterPro" id="IPR042214">
    <property type="entry name" value="TruD_catalytic"/>
</dbReference>
<dbReference type="GO" id="GO:0003723">
    <property type="term" value="F:RNA binding"/>
    <property type="evidence" value="ECO:0007669"/>
    <property type="project" value="InterPro"/>
</dbReference>
<dbReference type="PROSITE" id="PS50984">
    <property type="entry name" value="TRUD"/>
    <property type="match status" value="1"/>
</dbReference>
<feature type="region of interest" description="Disordered" evidence="6">
    <location>
        <begin position="1"/>
        <end position="53"/>
    </location>
</feature>
<dbReference type="CDD" id="cd02576">
    <property type="entry name" value="PseudoU_synth_ScPUS7"/>
    <property type="match status" value="1"/>
</dbReference>
<dbReference type="Pfam" id="PF01142">
    <property type="entry name" value="TruD"/>
    <property type="match status" value="1"/>
</dbReference>
<dbReference type="InterPro" id="IPR020103">
    <property type="entry name" value="PsdUridine_synth_cat_dom_sf"/>
</dbReference>
<dbReference type="FunFam" id="3.30.2350.20:FF:000003">
    <property type="entry name" value="Pseudouridylate synthase 7 homolog"/>
    <property type="match status" value="1"/>
</dbReference>
<comment type="catalytic activity">
    <reaction evidence="1">
        <text>a uridine in mRNA = a pseudouridine in mRNA</text>
        <dbReference type="Rhea" id="RHEA:56644"/>
        <dbReference type="Rhea" id="RHEA-COMP:14658"/>
        <dbReference type="Rhea" id="RHEA-COMP:14659"/>
        <dbReference type="ChEBI" id="CHEBI:65314"/>
        <dbReference type="ChEBI" id="CHEBI:65315"/>
    </reaction>
</comment>
<dbReference type="GO" id="GO:0001522">
    <property type="term" value="P:pseudouridine synthesis"/>
    <property type="evidence" value="ECO:0007669"/>
    <property type="project" value="InterPro"/>
</dbReference>
<dbReference type="PROSITE" id="PS01268">
    <property type="entry name" value="UPF0024"/>
    <property type="match status" value="1"/>
</dbReference>
<feature type="domain" description="TRUD" evidence="7">
    <location>
        <begin position="328"/>
        <end position="538"/>
    </location>
</feature>
<keyword evidence="4" id="KW-0413">Isomerase</keyword>
<reference evidence="8" key="1">
    <citation type="submission" date="2021-04" db="EMBL/GenBank/DDBJ databases">
        <authorList>
            <consortium name="Wellcome Sanger Institute Data Sharing"/>
        </authorList>
    </citation>
    <scope>NUCLEOTIDE SEQUENCE [LARGE SCALE GENOMIC DNA]</scope>
</reference>
<keyword evidence="9" id="KW-1185">Reference proteome</keyword>
<name>A0A671YSN7_SPAAU</name>
<evidence type="ECO:0000256" key="2">
    <source>
        <dbReference type="ARBA" id="ARBA00007953"/>
    </source>
</evidence>
<dbReference type="InterPro" id="IPR001656">
    <property type="entry name" value="PsdUridine_synth_TruD"/>
</dbReference>
<reference evidence="8" key="3">
    <citation type="submission" date="2025-09" db="UniProtKB">
        <authorList>
            <consortium name="Ensembl"/>
        </authorList>
    </citation>
    <scope>IDENTIFICATION</scope>
</reference>
<keyword evidence="3" id="KW-0819">tRNA processing</keyword>
<evidence type="ECO:0000256" key="5">
    <source>
        <dbReference type="ARBA" id="ARBA00036943"/>
    </source>
</evidence>
<feature type="compositionally biased region" description="Basic and acidic residues" evidence="6">
    <location>
        <begin position="12"/>
        <end position="37"/>
    </location>
</feature>
<comment type="similarity">
    <text evidence="2">Belongs to the pseudouridine synthase TruD family.</text>
</comment>
<dbReference type="PIRSF" id="PIRSF037016">
    <property type="entry name" value="Pseudouridin_synth_euk_prd"/>
    <property type="match status" value="1"/>
</dbReference>
<dbReference type="InterPro" id="IPR020119">
    <property type="entry name" value="PsdUridine_synth_TruD_CS"/>
</dbReference>
<organism evidence="8 9">
    <name type="scientific">Sparus aurata</name>
    <name type="common">Gilthead sea bream</name>
    <dbReference type="NCBI Taxonomy" id="8175"/>
    <lineage>
        <taxon>Eukaryota</taxon>
        <taxon>Metazoa</taxon>
        <taxon>Chordata</taxon>
        <taxon>Craniata</taxon>
        <taxon>Vertebrata</taxon>
        <taxon>Euteleostomi</taxon>
        <taxon>Actinopterygii</taxon>
        <taxon>Neopterygii</taxon>
        <taxon>Teleostei</taxon>
        <taxon>Neoteleostei</taxon>
        <taxon>Acanthomorphata</taxon>
        <taxon>Eupercaria</taxon>
        <taxon>Spariformes</taxon>
        <taxon>Sparidae</taxon>
        <taxon>Sparus</taxon>
    </lineage>
</organism>
<proteinExistence type="inferred from homology"/>
<dbReference type="Ensembl" id="ENSSAUT00010069700.1">
    <property type="protein sequence ID" value="ENSSAUP00010066562.1"/>
    <property type="gene ID" value="ENSSAUG00010026487.1"/>
</dbReference>
<dbReference type="PANTHER" id="PTHR13326">
    <property type="entry name" value="TRNA PSEUDOURIDINE SYNTHASE D"/>
    <property type="match status" value="1"/>
</dbReference>
<dbReference type="GO" id="GO:0009982">
    <property type="term" value="F:pseudouridine synthase activity"/>
    <property type="evidence" value="ECO:0007669"/>
    <property type="project" value="InterPro"/>
</dbReference>
<evidence type="ECO:0000256" key="6">
    <source>
        <dbReference type="SAM" id="MobiDB-lite"/>
    </source>
</evidence>
<dbReference type="NCBIfam" id="TIGR00094">
    <property type="entry name" value="tRNA_TruD_broad"/>
    <property type="match status" value="1"/>
</dbReference>
<evidence type="ECO:0000259" key="7">
    <source>
        <dbReference type="PROSITE" id="PS50984"/>
    </source>
</evidence>
<dbReference type="GeneTree" id="ENSGT00530000063554"/>
<dbReference type="PANTHER" id="PTHR13326:SF31">
    <property type="entry name" value="PSEUDOURIDYLATE SYNTHASE 7 HOMOLOG"/>
    <property type="match status" value="1"/>
</dbReference>
<accession>A0A671YSN7</accession>
<sequence>MAESEPVLVQVGEKRGCPEDEEKDTPSKKPRVENNHQDEEEPEGEADDGEEENGETFADMMKHGLTELDVGILKYVSDHEGFSGILKERYSDFVVHEINKQGKIVHLDDLSIPAEAAEAPQLPEETEVLTEEQKKQLGELQLFRNKEGNVSIEVIDDTKEKRTLVHKAIKTQFPGLETKTEEKDGRKLIVAYHTAGKKALAAPRKHFWPKNRGSFCHFVLYKENKDTMDAINVLSKFLRLRPNMFSYMGTKDKRAITVQEIAVLKITAERLAHLNKCLMNLKVGNFCYKNHPLKLGELQGNHFTVVIRNISGTDEQVHKALTSLRQTGFINYYGMQRFGTTAVPTYQVGRAILKNDWNEVVDLILKPRPGAEKEFLVRCREEWAKTQDPEASLKKLPNKRCVEGQLLRGLSMYGKKNIVTAFGLIPRNNRLMYIHSYQSVVWNTMVSRRIEAFGLKAVEGDIVLKGTTAHLLSAEEAESHSIHDIVMPLPGFDVIYPSHHVGKGYRELLSADKLDIDNMRHKVKDYSLAGAYRRIIIRPSDVSWLLHICGITYHNTYGRQVLLTF</sequence>
<dbReference type="InterPro" id="IPR011760">
    <property type="entry name" value="PsdUridine_synth_TruD_insert"/>
</dbReference>
<reference evidence="8" key="2">
    <citation type="submission" date="2025-08" db="UniProtKB">
        <authorList>
            <consortium name="Ensembl"/>
        </authorList>
    </citation>
    <scope>IDENTIFICATION</scope>
</reference>
<gene>
    <name evidence="8" type="primary">PUS7</name>
    <name evidence="8" type="synonym">pus7</name>
</gene>
<feature type="compositionally biased region" description="Acidic residues" evidence="6">
    <location>
        <begin position="38"/>
        <end position="53"/>
    </location>
</feature>
<dbReference type="Gene3D" id="3.30.2350.20">
    <property type="entry name" value="TruD, catalytic domain"/>
    <property type="match status" value="2"/>
</dbReference>
<dbReference type="Proteomes" id="UP000472265">
    <property type="component" value="Chromosome 8"/>
</dbReference>
<dbReference type="SUPFAM" id="SSF55120">
    <property type="entry name" value="Pseudouridine synthase"/>
    <property type="match status" value="1"/>
</dbReference>
<dbReference type="AlphaFoldDB" id="A0A671YSN7"/>
<evidence type="ECO:0000256" key="1">
    <source>
        <dbReference type="ARBA" id="ARBA00001166"/>
    </source>
</evidence>
<evidence type="ECO:0000313" key="8">
    <source>
        <dbReference type="Ensembl" id="ENSSAUP00010066562.1"/>
    </source>
</evidence>
<evidence type="ECO:0000256" key="4">
    <source>
        <dbReference type="ARBA" id="ARBA00023235"/>
    </source>
</evidence>
<dbReference type="GO" id="GO:0005634">
    <property type="term" value="C:nucleus"/>
    <property type="evidence" value="ECO:0007669"/>
    <property type="project" value="TreeGrafter"/>
</dbReference>